<dbReference type="HOGENOM" id="CLU_627301_0_0_1"/>
<dbReference type="Proteomes" id="UP000054248">
    <property type="component" value="Unassembled WGS sequence"/>
</dbReference>
<feature type="compositionally biased region" description="Polar residues" evidence="1">
    <location>
        <begin position="239"/>
        <end position="257"/>
    </location>
</feature>
<name>A0A0C3QHP6_9AGAM</name>
<reference evidence="3" key="2">
    <citation type="submission" date="2015-01" db="EMBL/GenBank/DDBJ databases">
        <title>Evolutionary Origins and Diversification of the Mycorrhizal Mutualists.</title>
        <authorList>
            <consortium name="DOE Joint Genome Institute"/>
            <consortium name="Mycorrhizal Genomics Consortium"/>
            <person name="Kohler A."/>
            <person name="Kuo A."/>
            <person name="Nagy L.G."/>
            <person name="Floudas D."/>
            <person name="Copeland A."/>
            <person name="Barry K.W."/>
            <person name="Cichocki N."/>
            <person name="Veneault-Fourrey C."/>
            <person name="LaButti K."/>
            <person name="Lindquist E.A."/>
            <person name="Lipzen A."/>
            <person name="Lundell T."/>
            <person name="Morin E."/>
            <person name="Murat C."/>
            <person name="Riley R."/>
            <person name="Ohm R."/>
            <person name="Sun H."/>
            <person name="Tunlid A."/>
            <person name="Henrissat B."/>
            <person name="Grigoriev I.V."/>
            <person name="Hibbett D.S."/>
            <person name="Martin F."/>
        </authorList>
    </citation>
    <scope>NUCLEOTIDE SEQUENCE [LARGE SCALE GENOMIC DNA]</scope>
    <source>
        <strain evidence="3">MUT 4182</strain>
    </source>
</reference>
<evidence type="ECO:0000313" key="2">
    <source>
        <dbReference type="EMBL" id="KIO26171.1"/>
    </source>
</evidence>
<proteinExistence type="predicted"/>
<accession>A0A0C3QHP6</accession>
<dbReference type="AlphaFoldDB" id="A0A0C3QHP6"/>
<protein>
    <submittedName>
        <fullName evidence="2">Uncharacterized protein</fullName>
    </submittedName>
</protein>
<organism evidence="2 3">
    <name type="scientific">Tulasnella calospora MUT 4182</name>
    <dbReference type="NCBI Taxonomy" id="1051891"/>
    <lineage>
        <taxon>Eukaryota</taxon>
        <taxon>Fungi</taxon>
        <taxon>Dikarya</taxon>
        <taxon>Basidiomycota</taxon>
        <taxon>Agaricomycotina</taxon>
        <taxon>Agaricomycetes</taxon>
        <taxon>Cantharellales</taxon>
        <taxon>Tulasnellaceae</taxon>
        <taxon>Tulasnella</taxon>
    </lineage>
</organism>
<dbReference type="EMBL" id="KN823028">
    <property type="protein sequence ID" value="KIO26171.1"/>
    <property type="molecule type" value="Genomic_DNA"/>
</dbReference>
<gene>
    <name evidence="2" type="ORF">M407DRAFT_24504</name>
</gene>
<reference evidence="2 3" key="1">
    <citation type="submission" date="2014-04" db="EMBL/GenBank/DDBJ databases">
        <authorList>
            <consortium name="DOE Joint Genome Institute"/>
            <person name="Kuo A."/>
            <person name="Girlanda M."/>
            <person name="Perotto S."/>
            <person name="Kohler A."/>
            <person name="Nagy L.G."/>
            <person name="Floudas D."/>
            <person name="Copeland A."/>
            <person name="Barry K.W."/>
            <person name="Cichocki N."/>
            <person name="Veneault-Fourrey C."/>
            <person name="LaButti K."/>
            <person name="Lindquist E.A."/>
            <person name="Lipzen A."/>
            <person name="Lundell T."/>
            <person name="Morin E."/>
            <person name="Murat C."/>
            <person name="Sun H."/>
            <person name="Tunlid A."/>
            <person name="Henrissat B."/>
            <person name="Grigoriev I.V."/>
            <person name="Hibbett D.S."/>
            <person name="Martin F."/>
            <person name="Nordberg H.P."/>
            <person name="Cantor M.N."/>
            <person name="Hua S.X."/>
        </authorList>
    </citation>
    <scope>NUCLEOTIDE SEQUENCE [LARGE SCALE GENOMIC DNA]</scope>
    <source>
        <strain evidence="2 3">MUT 4182</strain>
    </source>
</reference>
<feature type="region of interest" description="Disordered" evidence="1">
    <location>
        <begin position="239"/>
        <end position="262"/>
    </location>
</feature>
<sequence length="437" mass="48928">MRDTTKDSSSMSMEIDEDLRPQQTETFNRACSASVLASGLPAHIVGLPPASEVLKSEHGQWLPERYGLDPSIVTGIPPQDVIRKHRNPTFHSRPLPPAPPPFDQHQITPLLGNSRAVEELYFPNVEHPHINGQPYILEEASEYSRGWKMSRKVDLDKNIFTRRLSNEPPGENASHDPRMCETAAVFHDQESMAQIGGGKALQLAQEIRLLLMGPTESTRDGRLLPGIWTYDWQRNDRSSMPTGTKAGSYSLGTTQSEGKGHGLAIPATQFRSRDANEIRERLNYLVGSLVPLVLEESSMQEEYDSLKFRGEMVNVPGQRAPENRFTTSLQLNMSYSCFTLVDSIGAIQGNLHVDHQDDKAAFTVFILDFFPRCDNDNPGGFCFPEHALYARFTAVCDLVGTREFLRFAPVSIYNRSATKLDVASSPYVGRGRHRWRG</sequence>
<evidence type="ECO:0000256" key="1">
    <source>
        <dbReference type="SAM" id="MobiDB-lite"/>
    </source>
</evidence>
<dbReference type="OrthoDB" id="2877921at2759"/>
<keyword evidence="3" id="KW-1185">Reference proteome</keyword>
<evidence type="ECO:0000313" key="3">
    <source>
        <dbReference type="Proteomes" id="UP000054248"/>
    </source>
</evidence>